<dbReference type="OrthoDB" id="4305330at2"/>
<dbReference type="Pfam" id="PF00583">
    <property type="entry name" value="Acetyltransf_1"/>
    <property type="match status" value="1"/>
</dbReference>
<proteinExistence type="predicted"/>
<evidence type="ECO:0000313" key="2">
    <source>
        <dbReference type="EMBL" id="TCK63301.1"/>
    </source>
</evidence>
<dbReference type="SUPFAM" id="SSF55729">
    <property type="entry name" value="Acyl-CoA N-acyltransferases (Nat)"/>
    <property type="match status" value="1"/>
</dbReference>
<gene>
    <name evidence="2" type="ORF">EV690_0186</name>
</gene>
<dbReference type="InterPro" id="IPR012660">
    <property type="entry name" value="YiiD_C"/>
</dbReference>
<comment type="caution">
    <text evidence="2">The sequence shown here is derived from an EMBL/GenBank/DDBJ whole genome shotgun (WGS) entry which is preliminary data.</text>
</comment>
<dbReference type="Gene3D" id="3.40.630.30">
    <property type="match status" value="1"/>
</dbReference>
<dbReference type="EMBL" id="SMGD01000002">
    <property type="protein sequence ID" value="TCK63301.1"/>
    <property type="molecule type" value="Genomic_DNA"/>
</dbReference>
<keyword evidence="3" id="KW-1185">Reference proteome</keyword>
<dbReference type="GO" id="GO:0016747">
    <property type="term" value="F:acyltransferase activity, transferring groups other than amino-acyl groups"/>
    <property type="evidence" value="ECO:0007669"/>
    <property type="project" value="InterPro"/>
</dbReference>
<accession>A0A4V2PSM8</accession>
<dbReference type="InterPro" id="IPR016181">
    <property type="entry name" value="Acyl_CoA_acyltransferase"/>
</dbReference>
<dbReference type="Gene3D" id="3.10.129.10">
    <property type="entry name" value="Hotdog Thioesterase"/>
    <property type="match status" value="1"/>
</dbReference>
<dbReference type="AlphaFoldDB" id="A0A4V2PSM8"/>
<reference evidence="2 3" key="1">
    <citation type="submission" date="2019-03" db="EMBL/GenBank/DDBJ databases">
        <title>Genomic Encyclopedia of Type Strains, Phase IV (KMG-IV): sequencing the most valuable type-strain genomes for metagenomic binning, comparative biology and taxonomic classification.</title>
        <authorList>
            <person name="Goeker M."/>
        </authorList>
    </citation>
    <scope>NUCLEOTIDE SEQUENCE [LARGE SCALE GENOMIC DNA]</scope>
    <source>
        <strain evidence="2 3">DSM 18577</strain>
    </source>
</reference>
<dbReference type="InterPro" id="IPR000182">
    <property type="entry name" value="GNAT_dom"/>
</dbReference>
<sequence length="312" mass="36186">MKYQIITPESDEQLERYFQFRWEVLNKPLHLPLGSERDAYDAYSQHRMVLNEQGEIVAIGRLFISDSEEALIRHIAVSSDYRKQGFGLMVMRSLEQAALSEGVRRIVLTARDQKSLDFFTQAGYLPDGEPYYYKTTFFQQQMVKHLDEPCHFTRSAALCHKLYQEIYERIPLSEKIGFKLTRYDNELLETRLSLGGNANAYESMFAGSSYCQALLTAWSLLWLALEELNMDAEITLVDAQIQYRRPIQGECSAQTQRSQVVNMSNSFNAGHSRTRFKIAVELYSSDHLVAEFEGLFLLRRLQCRRPEKVDQS</sequence>
<protein>
    <submittedName>
        <fullName evidence="2">Thioesterase domain-containing protein</fullName>
    </submittedName>
</protein>
<dbReference type="NCBIfam" id="TIGR02447">
    <property type="entry name" value="yiiD_Cterm"/>
    <property type="match status" value="1"/>
</dbReference>
<dbReference type="RefSeq" id="WP_131911060.1">
    <property type="nucleotide sequence ID" value="NZ_OU594967.1"/>
</dbReference>
<dbReference type="PROSITE" id="PS51186">
    <property type="entry name" value="GNAT"/>
    <property type="match status" value="1"/>
</dbReference>
<dbReference type="InterPro" id="IPR029069">
    <property type="entry name" value="HotDog_dom_sf"/>
</dbReference>
<feature type="domain" description="N-acetyltransferase" evidence="1">
    <location>
        <begin position="1"/>
        <end position="147"/>
    </location>
</feature>
<organism evidence="2 3">
    <name type="scientific">Celerinatantimonas diazotrophica</name>
    <dbReference type="NCBI Taxonomy" id="412034"/>
    <lineage>
        <taxon>Bacteria</taxon>
        <taxon>Pseudomonadati</taxon>
        <taxon>Pseudomonadota</taxon>
        <taxon>Gammaproteobacteria</taxon>
        <taxon>Celerinatantimonadaceae</taxon>
        <taxon>Celerinatantimonas</taxon>
    </lineage>
</organism>
<name>A0A4V2PSM8_9GAMM</name>
<dbReference type="Proteomes" id="UP000295565">
    <property type="component" value="Unassembled WGS sequence"/>
</dbReference>
<evidence type="ECO:0000313" key="3">
    <source>
        <dbReference type="Proteomes" id="UP000295565"/>
    </source>
</evidence>
<evidence type="ECO:0000259" key="1">
    <source>
        <dbReference type="PROSITE" id="PS51186"/>
    </source>
</evidence>
<dbReference type="SUPFAM" id="SSF54637">
    <property type="entry name" value="Thioesterase/thiol ester dehydrase-isomerase"/>
    <property type="match status" value="1"/>
</dbReference>
<dbReference type="Pfam" id="PF09500">
    <property type="entry name" value="YiiD_C"/>
    <property type="match status" value="1"/>
</dbReference>
<dbReference type="CDD" id="cd04301">
    <property type="entry name" value="NAT_SF"/>
    <property type="match status" value="1"/>
</dbReference>